<dbReference type="SUPFAM" id="SSF50129">
    <property type="entry name" value="GroES-like"/>
    <property type="match status" value="1"/>
</dbReference>
<comment type="caution">
    <text evidence="2">The sequence shown here is derived from an EMBL/GenBank/DDBJ whole genome shotgun (WGS) entry which is preliminary data.</text>
</comment>
<dbReference type="RefSeq" id="WP_215923134.1">
    <property type="nucleotide sequence ID" value="NZ_JAHKNI010000018.1"/>
</dbReference>
<keyword evidence="3" id="KW-1185">Reference proteome</keyword>
<dbReference type="PANTHER" id="PTHR43482:SF1">
    <property type="entry name" value="PROTEIN AST1-RELATED"/>
    <property type="match status" value="1"/>
</dbReference>
<dbReference type="Gene3D" id="3.40.50.720">
    <property type="entry name" value="NAD(P)-binding Rossmann-like Domain"/>
    <property type="match status" value="1"/>
</dbReference>
<dbReference type="SMART" id="SM00829">
    <property type="entry name" value="PKS_ER"/>
    <property type="match status" value="1"/>
</dbReference>
<proteinExistence type="predicted"/>
<evidence type="ECO:0000313" key="3">
    <source>
        <dbReference type="Proteomes" id="UP000733379"/>
    </source>
</evidence>
<accession>A0ABS6BCA8</accession>
<dbReference type="InterPro" id="IPR011032">
    <property type="entry name" value="GroES-like_sf"/>
</dbReference>
<dbReference type="Gene3D" id="3.90.180.10">
    <property type="entry name" value="Medium-chain alcohol dehydrogenases, catalytic domain"/>
    <property type="match status" value="1"/>
</dbReference>
<feature type="domain" description="Enoyl reductase (ER)" evidence="1">
    <location>
        <begin position="13"/>
        <end position="315"/>
    </location>
</feature>
<dbReference type="InterPro" id="IPR013154">
    <property type="entry name" value="ADH-like_N"/>
</dbReference>
<name>A0ABS6BCA8_9NOCA</name>
<dbReference type="EMBL" id="JAHKNI010000018">
    <property type="protein sequence ID" value="MBU3067045.1"/>
    <property type="molecule type" value="Genomic_DNA"/>
</dbReference>
<evidence type="ECO:0000259" key="1">
    <source>
        <dbReference type="SMART" id="SM00829"/>
    </source>
</evidence>
<gene>
    <name evidence="2" type="ORF">KO481_36685</name>
</gene>
<dbReference type="InterPro" id="IPR020843">
    <property type="entry name" value="ER"/>
</dbReference>
<dbReference type="InterPro" id="IPR052585">
    <property type="entry name" value="Lipid_raft_assoc_Zn_ADH"/>
</dbReference>
<evidence type="ECO:0000313" key="2">
    <source>
        <dbReference type="EMBL" id="MBU3067045.1"/>
    </source>
</evidence>
<sequence>METTKAIVIESFGGPEVLRLQELPLHDPGPGEVLLRIEAAGVNPADLGMRDGRYPWAEPPRFPLVPGYDVAGVVESVGREVIGLAVGDPVTATTAHAHSQIGSYAERVVLPADRVVPAPGLTVEARACLPLAGTVALQALRRLGLNRDQVLLINGVSGAVGCFLAQLAHRAGSIVLGTASTDDHDYLRSLSVDPLDRHRPLVDQLHDRGIDTVDAAFDAVGGPSAGAAFATVRDNGRYATIVPDFWIPGGQFTPARGITPEVVVYSPIRADLAELVDLVSAGALHARIADTLPLAAAPEAHSRLMKGGLRGKLLLRP</sequence>
<reference evidence="2 3" key="1">
    <citation type="submission" date="2021-06" db="EMBL/GenBank/DDBJ databases">
        <title>Actinomycetes sequencing.</title>
        <authorList>
            <person name="Shan Q."/>
        </authorList>
    </citation>
    <scope>NUCLEOTIDE SEQUENCE [LARGE SCALE GENOMIC DNA]</scope>
    <source>
        <strain evidence="2 3">NEAU-G5</strain>
    </source>
</reference>
<dbReference type="SUPFAM" id="SSF51735">
    <property type="entry name" value="NAD(P)-binding Rossmann-fold domains"/>
    <property type="match status" value="1"/>
</dbReference>
<dbReference type="Pfam" id="PF13602">
    <property type="entry name" value="ADH_zinc_N_2"/>
    <property type="match status" value="1"/>
</dbReference>
<dbReference type="Proteomes" id="UP000733379">
    <property type="component" value="Unassembled WGS sequence"/>
</dbReference>
<protein>
    <submittedName>
        <fullName evidence="2">NADP-dependent oxidoreductase</fullName>
    </submittedName>
</protein>
<dbReference type="Pfam" id="PF08240">
    <property type="entry name" value="ADH_N"/>
    <property type="match status" value="1"/>
</dbReference>
<dbReference type="CDD" id="cd05289">
    <property type="entry name" value="MDR_like_2"/>
    <property type="match status" value="1"/>
</dbReference>
<dbReference type="InterPro" id="IPR036291">
    <property type="entry name" value="NAD(P)-bd_dom_sf"/>
</dbReference>
<dbReference type="PANTHER" id="PTHR43482">
    <property type="entry name" value="PROTEIN AST1-RELATED"/>
    <property type="match status" value="1"/>
</dbReference>
<organism evidence="2 3">
    <name type="scientific">Nocardia albiluteola</name>
    <dbReference type="NCBI Taxonomy" id="2842303"/>
    <lineage>
        <taxon>Bacteria</taxon>
        <taxon>Bacillati</taxon>
        <taxon>Actinomycetota</taxon>
        <taxon>Actinomycetes</taxon>
        <taxon>Mycobacteriales</taxon>
        <taxon>Nocardiaceae</taxon>
        <taxon>Nocardia</taxon>
    </lineage>
</organism>